<dbReference type="PANTHER" id="PTHR30287">
    <property type="entry name" value="MEMBRANE COMPONENT OF PREDICTED ABC SUPERFAMILY METABOLITE UPTAKE TRANSPORTER"/>
    <property type="match status" value="1"/>
</dbReference>
<evidence type="ECO:0000313" key="9">
    <source>
        <dbReference type="Proteomes" id="UP001234495"/>
    </source>
</evidence>
<keyword evidence="2" id="KW-1003">Cell membrane</keyword>
<evidence type="ECO:0000256" key="3">
    <source>
        <dbReference type="ARBA" id="ARBA00022692"/>
    </source>
</evidence>
<keyword evidence="9" id="KW-1185">Reference proteome</keyword>
<protein>
    <submittedName>
        <fullName evidence="8">ABC transport system permease protein</fullName>
    </submittedName>
</protein>
<feature type="domain" description="ABC3 transporter permease C-terminal" evidence="7">
    <location>
        <begin position="655"/>
        <end position="764"/>
    </location>
</feature>
<feature type="transmembrane region" description="Helical" evidence="6">
    <location>
        <begin position="345"/>
        <end position="369"/>
    </location>
</feature>
<feature type="transmembrane region" description="Helical" evidence="6">
    <location>
        <begin position="651"/>
        <end position="671"/>
    </location>
</feature>
<feature type="transmembrane region" description="Helical" evidence="6">
    <location>
        <begin position="242"/>
        <end position="275"/>
    </location>
</feature>
<dbReference type="InterPro" id="IPR003838">
    <property type="entry name" value="ABC3_permease_C"/>
</dbReference>
<dbReference type="Proteomes" id="UP001234495">
    <property type="component" value="Unassembled WGS sequence"/>
</dbReference>
<accession>A0ABT9ZMN5</accession>
<feature type="transmembrane region" description="Helical" evidence="6">
    <location>
        <begin position="15"/>
        <end position="38"/>
    </location>
</feature>
<evidence type="ECO:0000313" key="8">
    <source>
        <dbReference type="EMBL" id="MDQ0233265.1"/>
    </source>
</evidence>
<keyword evidence="5 6" id="KW-0472">Membrane</keyword>
<organism evidence="8 9">
    <name type="scientific">Metabacillus malikii</name>
    <dbReference type="NCBI Taxonomy" id="1504265"/>
    <lineage>
        <taxon>Bacteria</taxon>
        <taxon>Bacillati</taxon>
        <taxon>Bacillota</taxon>
        <taxon>Bacilli</taxon>
        <taxon>Bacillales</taxon>
        <taxon>Bacillaceae</taxon>
        <taxon>Metabacillus</taxon>
    </lineage>
</organism>
<evidence type="ECO:0000256" key="4">
    <source>
        <dbReference type="ARBA" id="ARBA00022989"/>
    </source>
</evidence>
<proteinExistence type="predicted"/>
<feature type="transmembrane region" description="Helical" evidence="6">
    <location>
        <begin position="747"/>
        <end position="765"/>
    </location>
</feature>
<keyword evidence="3 6" id="KW-0812">Transmembrane</keyword>
<evidence type="ECO:0000256" key="2">
    <source>
        <dbReference type="ARBA" id="ARBA00022475"/>
    </source>
</evidence>
<keyword evidence="4 6" id="KW-1133">Transmembrane helix</keyword>
<evidence type="ECO:0000256" key="5">
    <source>
        <dbReference type="ARBA" id="ARBA00023136"/>
    </source>
</evidence>
<gene>
    <name evidence="8" type="ORF">J2S19_004607</name>
</gene>
<dbReference type="PANTHER" id="PTHR30287:SF2">
    <property type="entry name" value="BLL1001 PROTEIN"/>
    <property type="match status" value="1"/>
</dbReference>
<dbReference type="InterPro" id="IPR038766">
    <property type="entry name" value="Membrane_comp_ABC_pdt"/>
</dbReference>
<sequence length="783" mass="87540">MKWLLVKNDFKRNKLINLALFMFIMFSSVLAILSVIVASQTMISISELYKKAEPAHFLQMHKGDINESEIDTFMSEHELVTYWQTVTMLTVYGESLTIISEETYNLSDSRLDIGLVKQNETKDLLLNANHEKVTLQKGEIGMPILLKDMYGMEIGDHVQLSSQGVSKEFIITEFILDSMMNSPMASSTRILLSDDDFEALSNQVGEREYLIEAYFHDANEASDFQTAYENSGLPQNGQAITYTIIFILSALTDITTVFMLLLVSILLIIVSFICVKFTLMATLEEELTEIGTMKAIGIQFSDIRNLYLYKYRFIATTAIMTGYFAALHLSTIFTKHISATFGDQGMYTITILISITAGLLVFVFTNYYCSKLLKKLKKLSVVTALLHGEGLDKKKRKTKSGLSKSKVLPVNWLVSIRDVYQERRNWSMMFVVVLIAVLLILIPVNLMNTLKEPRLITYMGSSLEDILIEVENGENLENDAADVKLLVKNDTNLKSYQEYRRVRVQTSDAEGEKMNLHIDYGEKAGSGLQYVSGKAPETENEIAISYLNAEKIGKTTGDNIVLFTNGKEQPFLISGVYQDVTSGGYTAKATHNFSTLQPVKVTFSTHLKEGIDPEKKASEWSEILGAGVSVNSMSQFIDQTLGGVVHQLQTIVLAITLIGASLVMLVTGLYLKLRLAKDRSAIAVLKAIGFSEQDIKKQYMIKIGTVSLAGILTGTILTEVLDEPIINVGLSIAGLGIKNVELFTNPVITYLICPFCLLLLTLFITKRSMRSIQNYHIMKMIKE</sequence>
<dbReference type="Pfam" id="PF02687">
    <property type="entry name" value="FtsX"/>
    <property type="match status" value="2"/>
</dbReference>
<feature type="transmembrane region" description="Helical" evidence="6">
    <location>
        <begin position="426"/>
        <end position="446"/>
    </location>
</feature>
<comment type="subcellular location">
    <subcellularLocation>
        <location evidence="1">Cell membrane</location>
        <topology evidence="1">Multi-pass membrane protein</topology>
    </subcellularLocation>
</comment>
<feature type="domain" description="ABC3 transporter permease C-terminal" evidence="7">
    <location>
        <begin position="262"/>
        <end position="376"/>
    </location>
</feature>
<dbReference type="EMBL" id="JAUSUD010000034">
    <property type="protein sequence ID" value="MDQ0233265.1"/>
    <property type="molecule type" value="Genomic_DNA"/>
</dbReference>
<name>A0ABT9ZMN5_9BACI</name>
<reference evidence="8 9" key="1">
    <citation type="submission" date="2023-07" db="EMBL/GenBank/DDBJ databases">
        <title>Genomic Encyclopedia of Type Strains, Phase IV (KMG-IV): sequencing the most valuable type-strain genomes for metagenomic binning, comparative biology and taxonomic classification.</title>
        <authorList>
            <person name="Goeker M."/>
        </authorList>
    </citation>
    <scope>NUCLEOTIDE SEQUENCE [LARGE SCALE GENOMIC DNA]</scope>
    <source>
        <strain evidence="8 9">DSM 29005</strain>
    </source>
</reference>
<evidence type="ECO:0000259" key="7">
    <source>
        <dbReference type="Pfam" id="PF02687"/>
    </source>
</evidence>
<feature type="transmembrane region" description="Helical" evidence="6">
    <location>
        <begin position="699"/>
        <end position="717"/>
    </location>
</feature>
<evidence type="ECO:0000256" key="6">
    <source>
        <dbReference type="SAM" id="Phobius"/>
    </source>
</evidence>
<comment type="caution">
    <text evidence="8">The sequence shown here is derived from an EMBL/GenBank/DDBJ whole genome shotgun (WGS) entry which is preliminary data.</text>
</comment>
<dbReference type="RefSeq" id="WP_307346337.1">
    <property type="nucleotide sequence ID" value="NZ_JAUSUD010000034.1"/>
</dbReference>
<evidence type="ECO:0000256" key="1">
    <source>
        <dbReference type="ARBA" id="ARBA00004651"/>
    </source>
</evidence>
<feature type="transmembrane region" description="Helical" evidence="6">
    <location>
        <begin position="313"/>
        <end position="333"/>
    </location>
</feature>